<sequence>MTYPGMQSTNILVIGVIRATRSEIIDKFIQDWIDGYIENWDILQKIQKLTNIVMVLEYFKRWKS</sequence>
<keyword evidence="2" id="KW-1185">Reference proteome</keyword>
<proteinExistence type="predicted"/>
<comment type="caution">
    <text evidence="1">The sequence shown here is derived from an EMBL/GenBank/DDBJ whole genome shotgun (WGS) entry which is preliminary data.</text>
</comment>
<organism evidence="1 2">
    <name type="scientific">Diversispora epigaea</name>
    <dbReference type="NCBI Taxonomy" id="1348612"/>
    <lineage>
        <taxon>Eukaryota</taxon>
        <taxon>Fungi</taxon>
        <taxon>Fungi incertae sedis</taxon>
        <taxon>Mucoromycota</taxon>
        <taxon>Glomeromycotina</taxon>
        <taxon>Glomeromycetes</taxon>
        <taxon>Diversisporales</taxon>
        <taxon>Diversisporaceae</taxon>
        <taxon>Diversispora</taxon>
    </lineage>
</organism>
<gene>
    <name evidence="1" type="ORF">Glove_139g378</name>
</gene>
<dbReference type="Proteomes" id="UP000266861">
    <property type="component" value="Unassembled WGS sequence"/>
</dbReference>
<evidence type="ECO:0000313" key="1">
    <source>
        <dbReference type="EMBL" id="RHZ80048.1"/>
    </source>
</evidence>
<name>A0A397J042_9GLOM</name>
<accession>A0A397J042</accession>
<evidence type="ECO:0000313" key="2">
    <source>
        <dbReference type="Proteomes" id="UP000266861"/>
    </source>
</evidence>
<dbReference type="AlphaFoldDB" id="A0A397J042"/>
<reference evidence="1 2" key="1">
    <citation type="submission" date="2018-08" db="EMBL/GenBank/DDBJ databases">
        <title>Genome and evolution of the arbuscular mycorrhizal fungus Diversispora epigaea (formerly Glomus versiforme) and its bacterial endosymbionts.</title>
        <authorList>
            <person name="Sun X."/>
            <person name="Fei Z."/>
            <person name="Harrison M."/>
        </authorList>
    </citation>
    <scope>NUCLEOTIDE SEQUENCE [LARGE SCALE GENOMIC DNA]</scope>
    <source>
        <strain evidence="1 2">IT104</strain>
    </source>
</reference>
<protein>
    <submittedName>
        <fullName evidence="1">Uncharacterized protein</fullName>
    </submittedName>
</protein>
<dbReference type="EMBL" id="PQFF01000130">
    <property type="protein sequence ID" value="RHZ80048.1"/>
    <property type="molecule type" value="Genomic_DNA"/>
</dbReference>